<organism evidence="7 8">
    <name type="scientific">Pedobacter petrophilus</name>
    <dbReference type="NCBI Taxonomy" id="1908241"/>
    <lineage>
        <taxon>Bacteria</taxon>
        <taxon>Pseudomonadati</taxon>
        <taxon>Bacteroidota</taxon>
        <taxon>Sphingobacteriia</taxon>
        <taxon>Sphingobacteriales</taxon>
        <taxon>Sphingobacteriaceae</taxon>
        <taxon>Pedobacter</taxon>
    </lineage>
</organism>
<dbReference type="Proteomes" id="UP000487757">
    <property type="component" value="Unassembled WGS sequence"/>
</dbReference>
<dbReference type="GO" id="GO:0032259">
    <property type="term" value="P:methylation"/>
    <property type="evidence" value="ECO:0007669"/>
    <property type="project" value="UniProtKB-KW"/>
</dbReference>
<dbReference type="GO" id="GO:0102559">
    <property type="term" value="F:peptide chain release factor N(5)-glutamine methyltransferase activity"/>
    <property type="evidence" value="ECO:0007669"/>
    <property type="project" value="UniProtKB-EC"/>
</dbReference>
<comment type="caution">
    <text evidence="7">The sequence shown here is derived from an EMBL/GenBank/DDBJ whole genome shotgun (WGS) entry which is preliminary data.</text>
</comment>
<dbReference type="GO" id="GO:0003676">
    <property type="term" value="F:nucleic acid binding"/>
    <property type="evidence" value="ECO:0007669"/>
    <property type="project" value="InterPro"/>
</dbReference>
<evidence type="ECO:0000256" key="5">
    <source>
        <dbReference type="ARBA" id="ARBA00048391"/>
    </source>
</evidence>
<dbReference type="AlphaFoldDB" id="A0A7K0G2F9"/>
<sequence length="287" mass="32196">MKIEAIAEQYKIELESVYGGEEASALFGLAVEYVLGLSPVKLKISKNHSATFVEVQKLLSILNDLKIGKPIQHILGVAHFYGAVYEVNENVLIPRPETEELVDWIINDHAPVRMQNLKVLDIGTGSGCIPVSLKTYLPDFDVKALDISPEALTVAKRNAELIGAGVEFIEGNILTYESEMKFDIIVSNPPYIRELEKAKMHHHVLAHEPHLALFVTDEHPLVFYQAIAEFALKNLNPTGHLYFEINEYLGEEMIKMLAGKGFKNIELKQDMQGKDRMIKVTISDETV</sequence>
<evidence type="ECO:0000256" key="4">
    <source>
        <dbReference type="ARBA" id="ARBA00022691"/>
    </source>
</evidence>
<evidence type="ECO:0000256" key="3">
    <source>
        <dbReference type="ARBA" id="ARBA00022679"/>
    </source>
</evidence>
<dbReference type="SUPFAM" id="SSF53335">
    <property type="entry name" value="S-adenosyl-L-methionine-dependent methyltransferases"/>
    <property type="match status" value="1"/>
</dbReference>
<gene>
    <name evidence="7" type="primary">prmC</name>
    <name evidence="7" type="ORF">GJU39_16145</name>
</gene>
<reference evidence="7 8" key="1">
    <citation type="submission" date="2019-11" db="EMBL/GenBank/DDBJ databases">
        <title>Pedobacter petrophilus genome.</title>
        <authorList>
            <person name="Feldbauer M.J."/>
            <person name="Newman J.D."/>
        </authorList>
    </citation>
    <scope>NUCLEOTIDE SEQUENCE [LARGE SCALE GENOMIC DNA]</scope>
    <source>
        <strain evidence="7 8">LMG 29686</strain>
    </source>
</reference>
<evidence type="ECO:0000256" key="2">
    <source>
        <dbReference type="ARBA" id="ARBA00022603"/>
    </source>
</evidence>
<keyword evidence="8" id="KW-1185">Reference proteome</keyword>
<dbReference type="InterPro" id="IPR007848">
    <property type="entry name" value="Small_mtfrase_dom"/>
</dbReference>
<evidence type="ECO:0000256" key="1">
    <source>
        <dbReference type="ARBA" id="ARBA00012771"/>
    </source>
</evidence>
<name>A0A7K0G2F9_9SPHI</name>
<dbReference type="PROSITE" id="PS00092">
    <property type="entry name" value="N6_MTASE"/>
    <property type="match status" value="1"/>
</dbReference>
<feature type="domain" description="Methyltransferase small" evidence="6">
    <location>
        <begin position="116"/>
        <end position="202"/>
    </location>
</feature>
<keyword evidence="3 7" id="KW-0808">Transferase</keyword>
<evidence type="ECO:0000313" key="7">
    <source>
        <dbReference type="EMBL" id="MRX77620.1"/>
    </source>
</evidence>
<dbReference type="NCBIfam" id="TIGR03534">
    <property type="entry name" value="RF_mod_PrmC"/>
    <property type="match status" value="1"/>
</dbReference>
<evidence type="ECO:0000313" key="8">
    <source>
        <dbReference type="Proteomes" id="UP000487757"/>
    </source>
</evidence>
<dbReference type="RefSeq" id="WP_154282018.1">
    <property type="nucleotide sequence ID" value="NZ_JBHUJQ010000001.1"/>
</dbReference>
<keyword evidence="4" id="KW-0949">S-adenosyl-L-methionine</keyword>
<dbReference type="InterPro" id="IPR002052">
    <property type="entry name" value="DNA_methylase_N6_adenine_CS"/>
</dbReference>
<dbReference type="Pfam" id="PF05175">
    <property type="entry name" value="MTS"/>
    <property type="match status" value="1"/>
</dbReference>
<dbReference type="InterPro" id="IPR004556">
    <property type="entry name" value="HemK-like"/>
</dbReference>
<comment type="catalytic activity">
    <reaction evidence="5">
        <text>L-glutaminyl-[peptide chain release factor] + S-adenosyl-L-methionine = N(5)-methyl-L-glutaminyl-[peptide chain release factor] + S-adenosyl-L-homocysteine + H(+)</text>
        <dbReference type="Rhea" id="RHEA:42896"/>
        <dbReference type="Rhea" id="RHEA-COMP:10271"/>
        <dbReference type="Rhea" id="RHEA-COMP:10272"/>
        <dbReference type="ChEBI" id="CHEBI:15378"/>
        <dbReference type="ChEBI" id="CHEBI:30011"/>
        <dbReference type="ChEBI" id="CHEBI:57856"/>
        <dbReference type="ChEBI" id="CHEBI:59789"/>
        <dbReference type="ChEBI" id="CHEBI:61891"/>
        <dbReference type="EC" id="2.1.1.297"/>
    </reaction>
</comment>
<dbReference type="CDD" id="cd02440">
    <property type="entry name" value="AdoMet_MTases"/>
    <property type="match status" value="1"/>
</dbReference>
<evidence type="ECO:0000259" key="6">
    <source>
        <dbReference type="Pfam" id="PF05175"/>
    </source>
</evidence>
<dbReference type="Gene3D" id="1.10.8.10">
    <property type="entry name" value="DNA helicase RuvA subunit, C-terminal domain"/>
    <property type="match status" value="1"/>
</dbReference>
<dbReference type="PANTHER" id="PTHR18895">
    <property type="entry name" value="HEMK METHYLTRANSFERASE"/>
    <property type="match status" value="1"/>
</dbReference>
<protein>
    <recommendedName>
        <fullName evidence="1">peptide chain release factor N(5)-glutamine methyltransferase</fullName>
        <ecNumber evidence="1">2.1.1.297</ecNumber>
    </recommendedName>
</protein>
<dbReference type="InterPro" id="IPR019874">
    <property type="entry name" value="RF_methyltr_PrmC"/>
</dbReference>
<dbReference type="InterPro" id="IPR029063">
    <property type="entry name" value="SAM-dependent_MTases_sf"/>
</dbReference>
<dbReference type="EMBL" id="WKKH01000028">
    <property type="protein sequence ID" value="MRX77620.1"/>
    <property type="molecule type" value="Genomic_DNA"/>
</dbReference>
<dbReference type="OrthoDB" id="9800643at2"/>
<dbReference type="NCBIfam" id="TIGR00536">
    <property type="entry name" value="hemK_fam"/>
    <property type="match status" value="1"/>
</dbReference>
<dbReference type="PANTHER" id="PTHR18895:SF74">
    <property type="entry name" value="MTRF1L RELEASE FACTOR GLUTAMINE METHYLTRANSFERASE"/>
    <property type="match status" value="1"/>
</dbReference>
<dbReference type="EC" id="2.1.1.297" evidence="1"/>
<dbReference type="InterPro" id="IPR050320">
    <property type="entry name" value="N5-glutamine_MTase"/>
</dbReference>
<proteinExistence type="predicted"/>
<keyword evidence="2 7" id="KW-0489">Methyltransferase</keyword>
<dbReference type="Gene3D" id="3.40.50.150">
    <property type="entry name" value="Vaccinia Virus protein VP39"/>
    <property type="match status" value="1"/>
</dbReference>
<accession>A0A7K0G2F9</accession>